<dbReference type="InterPro" id="IPR014001">
    <property type="entry name" value="Helicase_ATP-bd"/>
</dbReference>
<dbReference type="InterPro" id="IPR027417">
    <property type="entry name" value="P-loop_NTPase"/>
</dbReference>
<keyword evidence="9" id="KW-0460">Magnesium</keyword>
<accession>A0A9W8HE84</accession>
<dbReference type="GO" id="GO:0006396">
    <property type="term" value="P:RNA processing"/>
    <property type="evidence" value="ECO:0007669"/>
    <property type="project" value="InterPro"/>
</dbReference>
<dbReference type="Pfam" id="PF00270">
    <property type="entry name" value="DEAD"/>
    <property type="match status" value="1"/>
</dbReference>
<dbReference type="GO" id="GO:0004525">
    <property type="term" value="F:ribonuclease III activity"/>
    <property type="evidence" value="ECO:0007669"/>
    <property type="project" value="InterPro"/>
</dbReference>
<dbReference type="SUPFAM" id="SSF52540">
    <property type="entry name" value="P-loop containing nucleoside triphosphate hydrolases"/>
    <property type="match status" value="1"/>
</dbReference>
<dbReference type="SMART" id="SM00490">
    <property type="entry name" value="HELICc"/>
    <property type="match status" value="1"/>
</dbReference>
<dbReference type="SUPFAM" id="SSF54768">
    <property type="entry name" value="dsRNA-binding domain-like"/>
    <property type="match status" value="1"/>
</dbReference>
<feature type="domain" description="Dicer dsRNA-binding fold" evidence="18">
    <location>
        <begin position="773"/>
        <end position="885"/>
    </location>
</feature>
<dbReference type="Gene3D" id="3.40.50.300">
    <property type="entry name" value="P-loop containing nucleotide triphosphate hydrolases"/>
    <property type="match status" value="2"/>
</dbReference>
<dbReference type="PROSITE" id="PS51327">
    <property type="entry name" value="DICER_DSRBF"/>
    <property type="match status" value="1"/>
</dbReference>
<feature type="region of interest" description="Disordered" evidence="13">
    <location>
        <begin position="1369"/>
        <end position="1417"/>
    </location>
</feature>
<comment type="caution">
    <text evidence="19">The sequence shown here is derived from an EMBL/GenBank/DDBJ whole genome shotgun (WGS) entry which is preliminary data.</text>
</comment>
<feature type="domain" description="RNase III" evidence="15">
    <location>
        <begin position="1257"/>
        <end position="1441"/>
    </location>
</feature>
<keyword evidence="3" id="KW-0479">Metal-binding</keyword>
<dbReference type="PROSITE" id="PS50142">
    <property type="entry name" value="RNASE_3_2"/>
    <property type="match status" value="2"/>
</dbReference>
<evidence type="ECO:0000259" key="15">
    <source>
        <dbReference type="PROSITE" id="PS50142"/>
    </source>
</evidence>
<protein>
    <submittedName>
        <fullName evidence="19">Dicer-like protein 1</fullName>
    </submittedName>
</protein>
<keyword evidence="10 12" id="KW-0694">RNA-binding</keyword>
<comment type="cofactor">
    <cofactor evidence="2">
        <name>Mg(2+)</name>
        <dbReference type="ChEBI" id="CHEBI:18420"/>
    </cofactor>
</comment>
<evidence type="ECO:0000259" key="14">
    <source>
        <dbReference type="PROSITE" id="PS50137"/>
    </source>
</evidence>
<dbReference type="Gene3D" id="1.10.1520.10">
    <property type="entry name" value="Ribonuclease III domain"/>
    <property type="match status" value="2"/>
</dbReference>
<evidence type="ECO:0000259" key="18">
    <source>
        <dbReference type="PROSITE" id="PS51327"/>
    </source>
</evidence>
<evidence type="ECO:0000256" key="1">
    <source>
        <dbReference type="ARBA" id="ARBA00001936"/>
    </source>
</evidence>
<keyword evidence="11" id="KW-0464">Manganese</keyword>
<evidence type="ECO:0000256" key="2">
    <source>
        <dbReference type="ARBA" id="ARBA00001946"/>
    </source>
</evidence>
<evidence type="ECO:0000256" key="11">
    <source>
        <dbReference type="ARBA" id="ARBA00023211"/>
    </source>
</evidence>
<dbReference type="PROSITE" id="PS51192">
    <property type="entry name" value="HELICASE_ATP_BIND_1"/>
    <property type="match status" value="1"/>
</dbReference>
<dbReference type="InterPro" id="IPR001650">
    <property type="entry name" value="Helicase_C-like"/>
</dbReference>
<dbReference type="InterPro" id="IPR038248">
    <property type="entry name" value="Dicer_dimer_sf"/>
</dbReference>
<dbReference type="CDD" id="cd18034">
    <property type="entry name" value="DEXHc_dicer"/>
    <property type="match status" value="1"/>
</dbReference>
<dbReference type="Pfam" id="PF00271">
    <property type="entry name" value="Helicase_C"/>
    <property type="match status" value="1"/>
</dbReference>
<evidence type="ECO:0000256" key="13">
    <source>
        <dbReference type="SAM" id="MobiDB-lite"/>
    </source>
</evidence>
<dbReference type="SUPFAM" id="SSF69065">
    <property type="entry name" value="RNase III domain-like"/>
    <property type="match status" value="2"/>
</dbReference>
<dbReference type="GO" id="GO:0046872">
    <property type="term" value="F:metal ion binding"/>
    <property type="evidence" value="ECO:0007669"/>
    <property type="project" value="UniProtKB-KW"/>
</dbReference>
<dbReference type="PROSITE" id="PS50137">
    <property type="entry name" value="DS_RBD"/>
    <property type="match status" value="1"/>
</dbReference>
<dbReference type="PROSITE" id="PS51194">
    <property type="entry name" value="HELICASE_CTER"/>
    <property type="match status" value="1"/>
</dbReference>
<evidence type="ECO:0000259" key="17">
    <source>
        <dbReference type="PROSITE" id="PS51194"/>
    </source>
</evidence>
<keyword evidence="4" id="KW-0677">Repeat</keyword>
<dbReference type="GO" id="GO:0031047">
    <property type="term" value="P:regulatory ncRNA-mediated gene silencing"/>
    <property type="evidence" value="ECO:0007669"/>
    <property type="project" value="UniProtKB-ARBA"/>
</dbReference>
<dbReference type="CDD" id="cd00593">
    <property type="entry name" value="RIBOc"/>
    <property type="match status" value="2"/>
</dbReference>
<keyword evidence="8" id="KW-0067">ATP-binding</keyword>
<gene>
    <name evidence="19" type="primary">dcl1</name>
    <name evidence="19" type="ORF">GGI15_003436</name>
</gene>
<evidence type="ECO:0000256" key="9">
    <source>
        <dbReference type="ARBA" id="ARBA00022842"/>
    </source>
</evidence>
<feature type="domain" description="Helicase ATP-binding" evidence="16">
    <location>
        <begin position="36"/>
        <end position="230"/>
    </location>
</feature>
<keyword evidence="6" id="KW-0378">Hydrolase</keyword>
<evidence type="ECO:0000256" key="12">
    <source>
        <dbReference type="PROSITE-ProRule" id="PRU00657"/>
    </source>
</evidence>
<dbReference type="Proteomes" id="UP001140172">
    <property type="component" value="Unassembled WGS sequence"/>
</dbReference>
<dbReference type="SMART" id="SM00535">
    <property type="entry name" value="RIBOc"/>
    <property type="match status" value="2"/>
</dbReference>
<dbReference type="OrthoDB" id="416741at2759"/>
<evidence type="ECO:0000259" key="16">
    <source>
        <dbReference type="PROSITE" id="PS51192"/>
    </source>
</evidence>
<evidence type="ECO:0000256" key="10">
    <source>
        <dbReference type="ARBA" id="ARBA00022884"/>
    </source>
</evidence>
<name>A0A9W8HE84_9FUNG</name>
<evidence type="ECO:0000313" key="20">
    <source>
        <dbReference type="Proteomes" id="UP001140172"/>
    </source>
</evidence>
<keyword evidence="5" id="KW-0547">Nucleotide-binding</keyword>
<dbReference type="SMART" id="SM00487">
    <property type="entry name" value="DEXDc"/>
    <property type="match status" value="1"/>
</dbReference>
<keyword evidence="20" id="KW-1185">Reference proteome</keyword>
<comment type="cofactor">
    <cofactor evidence="1">
        <name>Mn(2+)</name>
        <dbReference type="ChEBI" id="CHEBI:29035"/>
    </cofactor>
</comment>
<feature type="domain" description="DRBM" evidence="14">
    <location>
        <begin position="1830"/>
        <end position="1867"/>
    </location>
</feature>
<evidence type="ECO:0000313" key="19">
    <source>
        <dbReference type="EMBL" id="KAJ2780724.1"/>
    </source>
</evidence>
<evidence type="ECO:0000256" key="5">
    <source>
        <dbReference type="ARBA" id="ARBA00022741"/>
    </source>
</evidence>
<sequence>MADGAGNLADTTSADTTRELDGWHSTLMPRDYQLALFREALRDNTIVMLETGTGKTLVSVMLIQWFSQRAASAKAQMNQQQQDTSNTMVRHRRKIRVFLNNTVALVYQQARVISENTDQKVHAFAGAMGVNEWDDSRWSEKWKTSSVLVMTPQVLLNALRAGRAHISDIDLLVFDECHHARGNHPYALIMREFYDRCDPEGRPHVFGMTASPLNAKQTAQESVMHLQAVLDSNVCTVDLTAKTDTPKLQQTSLCYEYRLPPDYSHTSLTLAMAEKCAGSVTAESAMKLVPVLMGTLGPYGVDQMWHHYIRQWHRKVLIRPVAPRNLCGHSPEVEAAIMSASVNLRTALPIPEMEDGELNCHMYIDRGIGISRDSTEMTEALELQSATGTDQDPLEDARHLRTALDIDNQYGGHQFRILDLRLDLQKPAVHIGTTLQVEADDRKQEHHPNPLLHNLSNNREPWCQVHGRLTPQVNRLLDILHQWSNRPTELRGIVFTSRRITAVLLAYIVSRISEFDYIRTDVLLGMSKQCTNIANRPIRSGSTKAANQAVLDDFASGRLNLIFATQVAEEGVDIQPCNLVIRFDMPNTTTSLIQSRGRARMAGSQFIVMVPDIDLEQGESIENSDNLPTNVPTLVRCEPGIYGASDDIEHGEIVDNLSENSESLGALGQSHRPEQYKTYADYLQLLSLENCLREWCTSETRAQNQSTADGVITSDRSHEAYGSLLRRLRNSLVVDRDCDNRDMEDEPWIERRDLTGRIYTILATEACITYTSAVNIVQRYIQTLPQDSYFKLAVEVIFEEKTITHVQQPAAPVTRKKPFKPIVSSVFRCVLMFPSNAALRRVVGPFMPRKKVAKQVAMYRAAKKLHQLGAINDNLIPVMEAEPESDSEPVGAEKSPKPKAKGDRASVEMYEKAVPSSLKHPVNTVYVERNACTSGDVETVPNDNAHSSQSGVAERRTYAPSIWMLYTISFKHPSSPSCLTLIIATAQPLPENTAVPLYLQQFAKGNTHLDSSKTFIKPCFIGSRFMTSEHVDTLAMFSSRLLMRVTHTAQVWNTAELGFLLAPLTSDGTEIDFDSARTMLSSRAPLLTPRDAHGTCDVVDLSQLEGKVVMDGLDYGRIKIIEKVCYGVDLYTDIVDYHARHAEHSDNAMNDIGRGVPVFKVRAIPLALNYLTLSNVHLSSTTDEPSDYNSPKTELTLTSDERFPDTIYTSPFMCTHEPFGIYDMYNLSVLPAFFVRLEQVLLANDVKKQLGLVAQPETIRKAITASSSSSDVNYERLETLGDSVLKLVATVALFVSHPNDHEGLLCSRRVRVVSNANLFTISRCLGLPGYIITQMFSKREIKLPGMGWKRLANIPFRWVVEEPSTTNSGFLGGARNSDSQTTLVEEPPSMPDGSEPTQANSVSKPKDKPAPISYSTTRPLSEKTVADVIESLLGASYLDGGLEGALHAAMAMGVIKPNWTSWTGFNDTWQAKLANRRQGVARLNTLCQNMLLQTNKTLENDELFEEAKLDQEDVIYSEAAMQTAASGSGLESQFQFTASLADTSNGQWIYAIEKRLGYTFRNQAILVEALTHCSMSDSVYDSYQRLEVLGDAIVDFFVTERYYNYTPELSPYRITLVKHVAVSNNLFAVIVACNGLHKYIRHSSPTLGEAIADYESRLDTARKGWAARQSTAGADINMTDPANVEQPGHEAAAWDLSMERAQSEGLLTDDSERPAKIKRVSPEVEKMVETDDVYKNIPPECWTIVESPKVLGDIFEALIGAIYVDSGMNNEMARAAYDRLLSPFLDRFVDSGKLSQHPVIQSQLICQGWGCDSITWHGRANENLLEFVNKYICEVRIHDQAVATGMGESPRHAKYNASSLFLQRIGATAPNTLSGNLSDVEKSLSGSTVIEEILKPLCNCKERRQAEALTTANTIAQTAATTTVAELEPEVGIHIAGN</sequence>
<evidence type="ECO:0000256" key="6">
    <source>
        <dbReference type="ARBA" id="ARBA00022801"/>
    </source>
</evidence>
<dbReference type="Gene3D" id="3.30.160.380">
    <property type="entry name" value="Dicer dimerisation domain"/>
    <property type="match status" value="1"/>
</dbReference>
<organism evidence="19 20">
    <name type="scientific">Coemansia interrupta</name>
    <dbReference type="NCBI Taxonomy" id="1126814"/>
    <lineage>
        <taxon>Eukaryota</taxon>
        <taxon>Fungi</taxon>
        <taxon>Fungi incertae sedis</taxon>
        <taxon>Zoopagomycota</taxon>
        <taxon>Kickxellomycotina</taxon>
        <taxon>Kickxellomycetes</taxon>
        <taxon>Kickxellales</taxon>
        <taxon>Kickxellaceae</taxon>
        <taxon>Coemansia</taxon>
    </lineage>
</organism>
<dbReference type="EMBL" id="JANBUM010000238">
    <property type="protein sequence ID" value="KAJ2780724.1"/>
    <property type="molecule type" value="Genomic_DNA"/>
</dbReference>
<dbReference type="PANTHER" id="PTHR14950">
    <property type="entry name" value="DICER-RELATED"/>
    <property type="match status" value="1"/>
</dbReference>
<evidence type="ECO:0000256" key="4">
    <source>
        <dbReference type="ARBA" id="ARBA00022737"/>
    </source>
</evidence>
<feature type="region of interest" description="Disordered" evidence="13">
    <location>
        <begin position="881"/>
        <end position="904"/>
    </location>
</feature>
<dbReference type="GO" id="GO:0003723">
    <property type="term" value="F:RNA binding"/>
    <property type="evidence" value="ECO:0007669"/>
    <property type="project" value="UniProtKB-UniRule"/>
</dbReference>
<dbReference type="GO" id="GO:0005524">
    <property type="term" value="F:ATP binding"/>
    <property type="evidence" value="ECO:0007669"/>
    <property type="project" value="UniProtKB-KW"/>
</dbReference>
<keyword evidence="7" id="KW-0347">Helicase</keyword>
<dbReference type="PANTHER" id="PTHR14950:SF37">
    <property type="entry name" value="ENDORIBONUCLEASE DICER"/>
    <property type="match status" value="1"/>
</dbReference>
<comment type="similarity">
    <text evidence="12">Belongs to the helicase family. Dicer subfamily.</text>
</comment>
<feature type="domain" description="RNase III" evidence="15">
    <location>
        <begin position="1549"/>
        <end position="1767"/>
    </location>
</feature>
<evidence type="ECO:0000256" key="7">
    <source>
        <dbReference type="ARBA" id="ARBA00022806"/>
    </source>
</evidence>
<dbReference type="InterPro" id="IPR036389">
    <property type="entry name" value="RNase_III_sf"/>
</dbReference>
<dbReference type="Pfam" id="PF03368">
    <property type="entry name" value="Dicer_dimer"/>
    <property type="match status" value="1"/>
</dbReference>
<evidence type="ECO:0000256" key="3">
    <source>
        <dbReference type="ARBA" id="ARBA00022723"/>
    </source>
</evidence>
<feature type="domain" description="Helicase C-terminal" evidence="17">
    <location>
        <begin position="472"/>
        <end position="642"/>
    </location>
</feature>
<proteinExistence type="inferred from homology"/>
<dbReference type="InterPro" id="IPR000999">
    <property type="entry name" value="RNase_III_dom"/>
</dbReference>
<evidence type="ECO:0000256" key="8">
    <source>
        <dbReference type="ARBA" id="ARBA00022840"/>
    </source>
</evidence>
<feature type="compositionally biased region" description="Basic and acidic residues" evidence="13">
    <location>
        <begin position="894"/>
        <end position="904"/>
    </location>
</feature>
<dbReference type="InterPro" id="IPR011545">
    <property type="entry name" value="DEAD/DEAH_box_helicase_dom"/>
</dbReference>
<dbReference type="InterPro" id="IPR005034">
    <property type="entry name" value="Dicer_dimerisation"/>
</dbReference>
<reference evidence="19" key="1">
    <citation type="submission" date="2022-07" db="EMBL/GenBank/DDBJ databases">
        <title>Phylogenomic reconstructions and comparative analyses of Kickxellomycotina fungi.</title>
        <authorList>
            <person name="Reynolds N.K."/>
            <person name="Stajich J.E."/>
            <person name="Barry K."/>
            <person name="Grigoriev I.V."/>
            <person name="Crous P."/>
            <person name="Smith M.E."/>
        </authorList>
    </citation>
    <scope>NUCLEOTIDE SEQUENCE</scope>
    <source>
        <strain evidence="19">BCRC 34489</strain>
    </source>
</reference>
<dbReference type="Pfam" id="PF00636">
    <property type="entry name" value="Ribonuclease_3"/>
    <property type="match status" value="2"/>
</dbReference>
<dbReference type="GO" id="GO:0004386">
    <property type="term" value="F:helicase activity"/>
    <property type="evidence" value="ECO:0007669"/>
    <property type="project" value="UniProtKB-KW"/>
</dbReference>
<dbReference type="InterPro" id="IPR014720">
    <property type="entry name" value="dsRBD_dom"/>
</dbReference>